<evidence type="ECO:0000256" key="2">
    <source>
        <dbReference type="ARBA" id="ARBA00022723"/>
    </source>
</evidence>
<evidence type="ECO:0000313" key="8">
    <source>
        <dbReference type="EMBL" id="KAJ1976291.1"/>
    </source>
</evidence>
<dbReference type="GO" id="GO:0000981">
    <property type="term" value="F:DNA-binding transcription factor activity, RNA polymerase II-specific"/>
    <property type="evidence" value="ECO:0007669"/>
    <property type="project" value="InterPro"/>
</dbReference>
<dbReference type="InterPro" id="IPR036864">
    <property type="entry name" value="Zn2-C6_fun-type_DNA-bd_sf"/>
</dbReference>
<sequence>MRPEDPHSSYPCPVPPENLPKRRTYACHNCRKRKIKCDMSRPNCNNCVRRHTTCFYAPQPTPKSSKKSYIRSLEDRLEKMELMLEPLQVSDQPSPPRQPGPDSNYTHTIPVPLSVAPTSGMASVASNRPIPSVVIDGHPCGRESQHSSFALPPHAWGEVRGSDSGTRVQLPPLRALTDPRHTLAATNPHTLPPLTAMTNNFATTTMHSSSLPPLPSSPLPFSTSVNANGSGATSPANSAPMLPRDGGRHLHPLTASAHSTTGSYSSALLTPPLHSSPQALSSDSPCSSLPDDPLSPCSVSQVTSAVKVRTGTAEQAADGTDESFECRSEFPPSWQGLTSTREIYHQMLIEYFEHFHPHIPFIHKATFIRLLHQGLIYPPILYGIYGVAARCSKRPQVVIQGANHAALEFLRRARVQVYDDYVRPSSDVMAALILMCLTEIMCGDWKKFAMYTEMLIRMGRALNLPRLHSGKAPRCQYETVEIHVWREFVCRVWWVIIFLDMLAAKYQHRRPNIKDDEVCLHYPCPTDVWDAPVYESPRLHATAASSPRAYDGYRNNLELTVLLRRLLIFKADVRERRYPDTTAFLRDYDEIKQAFTDWSARHQERLRSQVPLTQMDRVWYMSNQVLFNANVIALYYEIHRQVVKGSDFCIPRFVQDMAWLRCQQLAVDTVDLLQQNSDISPTQLVGFAPLEIAGIAQVFRCVLQQTPDAQTAAEAKKHLLLLEECTQQCKYYWNFTNDTQIIEIYP</sequence>
<feature type="compositionally biased region" description="Polar residues" evidence="6">
    <location>
        <begin position="221"/>
        <end position="237"/>
    </location>
</feature>
<evidence type="ECO:0000256" key="6">
    <source>
        <dbReference type="SAM" id="MobiDB-lite"/>
    </source>
</evidence>
<dbReference type="GO" id="GO:0003677">
    <property type="term" value="F:DNA binding"/>
    <property type="evidence" value="ECO:0007669"/>
    <property type="project" value="InterPro"/>
</dbReference>
<dbReference type="EMBL" id="JANBQB010000446">
    <property type="protein sequence ID" value="KAJ1976291.1"/>
    <property type="molecule type" value="Genomic_DNA"/>
</dbReference>
<dbReference type="OrthoDB" id="2123952at2759"/>
<keyword evidence="4" id="KW-0804">Transcription</keyword>
<organism evidence="8 9">
    <name type="scientific">Dimargaris verticillata</name>
    <dbReference type="NCBI Taxonomy" id="2761393"/>
    <lineage>
        <taxon>Eukaryota</taxon>
        <taxon>Fungi</taxon>
        <taxon>Fungi incertae sedis</taxon>
        <taxon>Zoopagomycota</taxon>
        <taxon>Kickxellomycotina</taxon>
        <taxon>Dimargaritomycetes</taxon>
        <taxon>Dimargaritales</taxon>
        <taxon>Dimargaritaceae</taxon>
        <taxon>Dimargaris</taxon>
    </lineage>
</organism>
<dbReference type="InterPro" id="IPR007219">
    <property type="entry name" value="XnlR_reg_dom"/>
</dbReference>
<dbReference type="Gene3D" id="4.10.240.10">
    <property type="entry name" value="Zn(2)-C6 fungal-type DNA-binding domain"/>
    <property type="match status" value="1"/>
</dbReference>
<name>A0A9W8B104_9FUNG</name>
<dbReference type="PANTHER" id="PTHR47338:SF5">
    <property type="entry name" value="ZN(II)2CYS6 TRANSCRIPTION FACTOR (EUROFUNG)"/>
    <property type="match status" value="1"/>
</dbReference>
<dbReference type="GO" id="GO:0008270">
    <property type="term" value="F:zinc ion binding"/>
    <property type="evidence" value="ECO:0007669"/>
    <property type="project" value="InterPro"/>
</dbReference>
<keyword evidence="3" id="KW-0805">Transcription regulation</keyword>
<evidence type="ECO:0000259" key="7">
    <source>
        <dbReference type="PROSITE" id="PS50048"/>
    </source>
</evidence>
<proteinExistence type="predicted"/>
<dbReference type="CDD" id="cd12148">
    <property type="entry name" value="fungal_TF_MHR"/>
    <property type="match status" value="1"/>
</dbReference>
<dbReference type="Pfam" id="PF00172">
    <property type="entry name" value="Zn_clus"/>
    <property type="match status" value="1"/>
</dbReference>
<dbReference type="GO" id="GO:0005634">
    <property type="term" value="C:nucleus"/>
    <property type="evidence" value="ECO:0007669"/>
    <property type="project" value="UniProtKB-SubCell"/>
</dbReference>
<evidence type="ECO:0000256" key="5">
    <source>
        <dbReference type="ARBA" id="ARBA00023242"/>
    </source>
</evidence>
<accession>A0A9W8B104</accession>
<evidence type="ECO:0000313" key="9">
    <source>
        <dbReference type="Proteomes" id="UP001151582"/>
    </source>
</evidence>
<feature type="region of interest" description="Disordered" evidence="6">
    <location>
        <begin position="88"/>
        <end position="107"/>
    </location>
</feature>
<feature type="region of interest" description="Disordered" evidence="6">
    <location>
        <begin position="204"/>
        <end position="293"/>
    </location>
</feature>
<dbReference type="PROSITE" id="PS00463">
    <property type="entry name" value="ZN2_CY6_FUNGAL_1"/>
    <property type="match status" value="1"/>
</dbReference>
<dbReference type="Pfam" id="PF04082">
    <property type="entry name" value="Fungal_trans"/>
    <property type="match status" value="1"/>
</dbReference>
<evidence type="ECO:0000256" key="3">
    <source>
        <dbReference type="ARBA" id="ARBA00023015"/>
    </source>
</evidence>
<comment type="caution">
    <text evidence="8">The sequence shown here is derived from an EMBL/GenBank/DDBJ whole genome shotgun (WGS) entry which is preliminary data.</text>
</comment>
<dbReference type="AlphaFoldDB" id="A0A9W8B104"/>
<dbReference type="GO" id="GO:0006351">
    <property type="term" value="P:DNA-templated transcription"/>
    <property type="evidence" value="ECO:0007669"/>
    <property type="project" value="InterPro"/>
</dbReference>
<dbReference type="CDD" id="cd00067">
    <property type="entry name" value="GAL4"/>
    <property type="match status" value="1"/>
</dbReference>
<protein>
    <recommendedName>
        <fullName evidence="7">Zn(2)-C6 fungal-type domain-containing protein</fullName>
    </recommendedName>
</protein>
<dbReference type="SMART" id="SM00066">
    <property type="entry name" value="GAL4"/>
    <property type="match status" value="1"/>
</dbReference>
<feature type="compositionally biased region" description="Polar residues" evidence="6">
    <location>
        <begin position="256"/>
        <end position="268"/>
    </location>
</feature>
<comment type="subcellular location">
    <subcellularLocation>
        <location evidence="1">Nucleus</location>
    </subcellularLocation>
</comment>
<feature type="compositionally biased region" description="Low complexity" evidence="6">
    <location>
        <begin position="275"/>
        <end position="293"/>
    </location>
</feature>
<evidence type="ECO:0000256" key="1">
    <source>
        <dbReference type="ARBA" id="ARBA00004123"/>
    </source>
</evidence>
<reference evidence="8" key="1">
    <citation type="submission" date="2022-07" db="EMBL/GenBank/DDBJ databases">
        <title>Phylogenomic reconstructions and comparative analyses of Kickxellomycotina fungi.</title>
        <authorList>
            <person name="Reynolds N.K."/>
            <person name="Stajich J.E."/>
            <person name="Barry K."/>
            <person name="Grigoriev I.V."/>
            <person name="Crous P."/>
            <person name="Smith M.E."/>
        </authorList>
    </citation>
    <scope>NUCLEOTIDE SEQUENCE</scope>
    <source>
        <strain evidence="8">RSA 567</strain>
    </source>
</reference>
<dbReference type="InterPro" id="IPR001138">
    <property type="entry name" value="Zn2Cys6_DnaBD"/>
</dbReference>
<keyword evidence="2" id="KW-0479">Metal-binding</keyword>
<evidence type="ECO:0000256" key="4">
    <source>
        <dbReference type="ARBA" id="ARBA00023163"/>
    </source>
</evidence>
<dbReference type="PROSITE" id="PS50048">
    <property type="entry name" value="ZN2_CY6_FUNGAL_2"/>
    <property type="match status" value="1"/>
</dbReference>
<dbReference type="InterPro" id="IPR050815">
    <property type="entry name" value="TF_fung"/>
</dbReference>
<feature type="domain" description="Zn(2)-C6 fungal-type" evidence="7">
    <location>
        <begin position="26"/>
        <end position="56"/>
    </location>
</feature>
<keyword evidence="5" id="KW-0539">Nucleus</keyword>
<dbReference type="Proteomes" id="UP001151582">
    <property type="component" value="Unassembled WGS sequence"/>
</dbReference>
<gene>
    <name evidence="8" type="ORF">H4R34_004035</name>
</gene>
<keyword evidence="9" id="KW-1185">Reference proteome</keyword>
<dbReference type="PANTHER" id="PTHR47338">
    <property type="entry name" value="ZN(II)2CYS6 TRANSCRIPTION FACTOR (EUROFUNG)-RELATED"/>
    <property type="match status" value="1"/>
</dbReference>
<dbReference type="SUPFAM" id="SSF57701">
    <property type="entry name" value="Zn2/Cys6 DNA-binding domain"/>
    <property type="match status" value="1"/>
</dbReference>